<evidence type="ECO:0000256" key="4">
    <source>
        <dbReference type="SAM" id="Coils"/>
    </source>
</evidence>
<dbReference type="InterPro" id="IPR002110">
    <property type="entry name" value="Ankyrin_rpt"/>
</dbReference>
<sequence length="626" mass="69880">MLALLFTLRRGMVFESGVLFTQESHFPCNTSWILQRSRPHRARNSPCGDCGTKLRIRAVGRKNSDKGRVLDGKLHEKPAKRVNDVLVCASERGGLSSIYTNMQAESICTNNIEGLDEDTLIPVEILSCDVSQRSRSQDALSIVELGKQLLLSAKNGDTETVRELMCRGAPFTTDCLGTSALHLAAQNNHTETAEVLLRAGISRDARTKVDRTPLHMAAYEGHNQMAQLLLSYGADVDSRDMLKMTPLHWAVEREHIEVMHVLLEHGADANATSKFDKTPISLALEHDRLDLVDILQQEREIIGIQAQQQSQASSAELEVATHNLIQLEADTETAEEEQQKLELSQQQSQSKRKLTQIPVTKKPRMILQQIHVPPSTEMESEKEMKDAEENNTNNISNNKKRKDVTTMSGVNKQFRLLEAHGITMIPMDDDASIVENAMESGRTVVLTEAGKLALNLTRGSPLGMKRLQVTSRRGTPRKVIAIRADQILNQTTPSITSRGPNILKRSSVDNKAGKLFISSLATTMTVPTLTQSQYTTVSENKIVTSPPKITEPIILQLDDDIEEVIEEDNVDNNEPVMDIAVLNRQLAEARRQAAEYRKQLQKKEEEAEIYKQQLKNITAQRTAKQL</sequence>
<evidence type="ECO:0000313" key="6">
    <source>
        <dbReference type="EMBL" id="KAK2585008.1"/>
    </source>
</evidence>
<keyword evidence="1" id="KW-0677">Repeat</keyword>
<keyword evidence="7" id="KW-1185">Reference proteome</keyword>
<keyword evidence="4" id="KW-0175">Coiled coil</keyword>
<feature type="repeat" description="ANK" evidence="3">
    <location>
        <begin position="176"/>
        <end position="208"/>
    </location>
</feature>
<reference evidence="6" key="2">
    <citation type="journal article" date="2023" name="Commun. Biol.">
        <title>Intrasexual cuticular hydrocarbon dimorphism in a wasp sheds light on hydrocarbon biosynthesis genes in Hymenoptera.</title>
        <authorList>
            <person name="Moris V.C."/>
            <person name="Podsiadlowski L."/>
            <person name="Martin S."/>
            <person name="Oeyen J.P."/>
            <person name="Donath A."/>
            <person name="Petersen M."/>
            <person name="Wilbrandt J."/>
            <person name="Misof B."/>
            <person name="Liedtke D."/>
            <person name="Thamm M."/>
            <person name="Scheiner R."/>
            <person name="Schmitt T."/>
            <person name="Niehuis O."/>
        </authorList>
    </citation>
    <scope>NUCLEOTIDE SEQUENCE</scope>
    <source>
        <strain evidence="6">GBR_01_08_01A</strain>
    </source>
</reference>
<dbReference type="Pfam" id="PF00023">
    <property type="entry name" value="Ank"/>
    <property type="match status" value="1"/>
</dbReference>
<dbReference type="AlphaFoldDB" id="A0AAD9RTA5"/>
<dbReference type="PANTHER" id="PTHR24193:SF121">
    <property type="entry name" value="ADA2A-CONTAINING COMPLEX COMPONENT 3, ISOFORM D"/>
    <property type="match status" value="1"/>
</dbReference>
<dbReference type="PANTHER" id="PTHR24193">
    <property type="entry name" value="ANKYRIN REPEAT PROTEIN"/>
    <property type="match status" value="1"/>
</dbReference>
<dbReference type="GO" id="GO:0045944">
    <property type="term" value="P:positive regulation of transcription by RNA polymerase II"/>
    <property type="evidence" value="ECO:0007669"/>
    <property type="project" value="TreeGrafter"/>
</dbReference>
<comment type="caution">
    <text evidence="6">The sequence shown here is derived from an EMBL/GenBank/DDBJ whole genome shotgun (WGS) entry which is preliminary data.</text>
</comment>
<dbReference type="SMART" id="SM00248">
    <property type="entry name" value="ANK"/>
    <property type="match status" value="4"/>
</dbReference>
<dbReference type="InterPro" id="IPR050663">
    <property type="entry name" value="Ankyrin-SOCS_Box"/>
</dbReference>
<dbReference type="Gene3D" id="1.25.40.20">
    <property type="entry name" value="Ankyrin repeat-containing domain"/>
    <property type="match status" value="2"/>
</dbReference>
<evidence type="ECO:0000256" key="5">
    <source>
        <dbReference type="SAM" id="MobiDB-lite"/>
    </source>
</evidence>
<dbReference type="GO" id="GO:0000976">
    <property type="term" value="F:transcription cis-regulatory region binding"/>
    <property type="evidence" value="ECO:0007669"/>
    <property type="project" value="TreeGrafter"/>
</dbReference>
<accession>A0AAD9RTA5</accession>
<keyword evidence="2 3" id="KW-0040">ANK repeat</keyword>
<organism evidence="6 7">
    <name type="scientific">Odynerus spinipes</name>
    <dbReference type="NCBI Taxonomy" id="1348599"/>
    <lineage>
        <taxon>Eukaryota</taxon>
        <taxon>Metazoa</taxon>
        <taxon>Ecdysozoa</taxon>
        <taxon>Arthropoda</taxon>
        <taxon>Hexapoda</taxon>
        <taxon>Insecta</taxon>
        <taxon>Pterygota</taxon>
        <taxon>Neoptera</taxon>
        <taxon>Endopterygota</taxon>
        <taxon>Hymenoptera</taxon>
        <taxon>Apocrita</taxon>
        <taxon>Aculeata</taxon>
        <taxon>Vespoidea</taxon>
        <taxon>Vespidae</taxon>
        <taxon>Eumeninae</taxon>
        <taxon>Odynerus</taxon>
    </lineage>
</organism>
<dbReference type="GO" id="GO:0005634">
    <property type="term" value="C:nucleus"/>
    <property type="evidence" value="ECO:0007669"/>
    <property type="project" value="TreeGrafter"/>
</dbReference>
<dbReference type="PROSITE" id="PS50088">
    <property type="entry name" value="ANK_REPEAT"/>
    <property type="match status" value="3"/>
</dbReference>
<feature type="coiled-coil region" evidence="4">
    <location>
        <begin position="579"/>
        <end position="620"/>
    </location>
</feature>
<feature type="region of interest" description="Disordered" evidence="5">
    <location>
        <begin position="373"/>
        <end position="402"/>
    </location>
</feature>
<dbReference type="PROSITE" id="PS50297">
    <property type="entry name" value="ANK_REP_REGION"/>
    <property type="match status" value="3"/>
</dbReference>
<feature type="repeat" description="ANK" evidence="3">
    <location>
        <begin position="242"/>
        <end position="274"/>
    </location>
</feature>
<reference evidence="6" key="1">
    <citation type="submission" date="2021-08" db="EMBL/GenBank/DDBJ databases">
        <authorList>
            <person name="Misof B."/>
            <person name="Oliver O."/>
            <person name="Podsiadlowski L."/>
            <person name="Donath A."/>
            <person name="Peters R."/>
            <person name="Mayer C."/>
            <person name="Rust J."/>
            <person name="Gunkel S."/>
            <person name="Lesny P."/>
            <person name="Martin S."/>
            <person name="Oeyen J.P."/>
            <person name="Petersen M."/>
            <person name="Panagiotis P."/>
            <person name="Wilbrandt J."/>
            <person name="Tanja T."/>
        </authorList>
    </citation>
    <scope>NUCLEOTIDE SEQUENCE</scope>
    <source>
        <strain evidence="6">GBR_01_08_01A</strain>
        <tissue evidence="6">Thorax + abdomen</tissue>
    </source>
</reference>
<dbReference type="SUPFAM" id="SSF48403">
    <property type="entry name" value="Ankyrin repeat"/>
    <property type="match status" value="1"/>
</dbReference>
<name>A0AAD9RTA5_9HYME</name>
<proteinExistence type="predicted"/>
<evidence type="ECO:0000256" key="2">
    <source>
        <dbReference type="ARBA" id="ARBA00023043"/>
    </source>
</evidence>
<dbReference type="InterPro" id="IPR036770">
    <property type="entry name" value="Ankyrin_rpt-contain_sf"/>
</dbReference>
<dbReference type="Pfam" id="PF12796">
    <property type="entry name" value="Ank_2"/>
    <property type="match status" value="1"/>
</dbReference>
<evidence type="ECO:0000313" key="7">
    <source>
        <dbReference type="Proteomes" id="UP001258017"/>
    </source>
</evidence>
<evidence type="ECO:0000256" key="3">
    <source>
        <dbReference type="PROSITE-ProRule" id="PRU00023"/>
    </source>
</evidence>
<dbReference type="PRINTS" id="PR01415">
    <property type="entry name" value="ANKYRIN"/>
</dbReference>
<dbReference type="Proteomes" id="UP001258017">
    <property type="component" value="Unassembled WGS sequence"/>
</dbReference>
<gene>
    <name evidence="6" type="ORF">KPH14_008537</name>
</gene>
<dbReference type="EMBL" id="JAIFRP010000022">
    <property type="protein sequence ID" value="KAK2585008.1"/>
    <property type="molecule type" value="Genomic_DNA"/>
</dbReference>
<evidence type="ECO:0000256" key="1">
    <source>
        <dbReference type="ARBA" id="ARBA00022737"/>
    </source>
</evidence>
<feature type="coiled-coil region" evidence="4">
    <location>
        <begin position="317"/>
        <end position="347"/>
    </location>
</feature>
<feature type="repeat" description="ANK" evidence="3">
    <location>
        <begin position="209"/>
        <end position="241"/>
    </location>
</feature>
<feature type="compositionally biased region" description="Basic and acidic residues" evidence="5">
    <location>
        <begin position="379"/>
        <end position="388"/>
    </location>
</feature>
<protein>
    <submittedName>
        <fullName evidence="6">Uncharacterized protein</fullName>
    </submittedName>
</protein>